<keyword evidence="2" id="KW-0963">Cytoplasm</keyword>
<dbReference type="Pfam" id="PF00582">
    <property type="entry name" value="Usp"/>
    <property type="match status" value="1"/>
</dbReference>
<dbReference type="Proteomes" id="UP000242765">
    <property type="component" value="Unassembled WGS sequence"/>
</dbReference>
<protein>
    <recommendedName>
        <fullName evidence="2">Universal stress protein</fullName>
    </recommendedName>
</protein>
<dbReference type="PRINTS" id="PR01438">
    <property type="entry name" value="UNVRSLSTRESS"/>
</dbReference>
<evidence type="ECO:0000259" key="3">
    <source>
        <dbReference type="Pfam" id="PF00582"/>
    </source>
</evidence>
<dbReference type="SUPFAM" id="SSF52402">
    <property type="entry name" value="Adenine nucleotide alpha hydrolases-like"/>
    <property type="match status" value="1"/>
</dbReference>
<dbReference type="PANTHER" id="PTHR46268">
    <property type="entry name" value="STRESS RESPONSE PROTEIN NHAX"/>
    <property type="match status" value="1"/>
</dbReference>
<keyword evidence="5" id="KW-1185">Reference proteome</keyword>
<dbReference type="GO" id="GO:0005737">
    <property type="term" value="C:cytoplasm"/>
    <property type="evidence" value="ECO:0007669"/>
    <property type="project" value="UniProtKB-SubCell"/>
</dbReference>
<comment type="subcellular location">
    <subcellularLocation>
        <location evidence="2">Cytoplasm</location>
    </subcellularLocation>
</comment>
<reference evidence="4 5" key="1">
    <citation type="submission" date="2017-04" db="EMBL/GenBank/DDBJ databases">
        <title>High diversity of culturable Acinetobacter species in natural soil and water ecosystems.</title>
        <authorList>
            <person name="Nemec A."/>
            <person name="Radolfova-Krizova L."/>
        </authorList>
    </citation>
    <scope>NUCLEOTIDE SEQUENCE [LARGE SCALE GENOMIC DNA]</scope>
    <source>
        <strain evidence="4 5">ANC 4999</strain>
    </source>
</reference>
<sequence>MSYQNILVPIDGSEISLSAAKHAAEIAKALGSQLTAISIVSEDPFSAADFYYSPDMLKDYILEAYKTAEEALEKVKSIASEIGVSINTQVIKGPVFAETISETAEKLGTDLIVMGSHGRKGFKKFLLGSFAQDVLANTHLPVLIIKQ</sequence>
<dbReference type="CDD" id="cd00293">
    <property type="entry name" value="USP-like"/>
    <property type="match status" value="1"/>
</dbReference>
<dbReference type="InterPro" id="IPR014729">
    <property type="entry name" value="Rossmann-like_a/b/a_fold"/>
</dbReference>
<dbReference type="Gene3D" id="3.40.50.620">
    <property type="entry name" value="HUPs"/>
    <property type="match status" value="1"/>
</dbReference>
<dbReference type="EMBL" id="NEGB01000005">
    <property type="protein sequence ID" value="OTG65062.1"/>
    <property type="molecule type" value="Genomic_DNA"/>
</dbReference>
<proteinExistence type="inferred from homology"/>
<dbReference type="InterPro" id="IPR006016">
    <property type="entry name" value="UspA"/>
</dbReference>
<dbReference type="RefSeq" id="WP_086203784.1">
    <property type="nucleotide sequence ID" value="NZ_NEGB01000005.1"/>
</dbReference>
<accession>A0A1Y3CGN0</accession>
<feature type="domain" description="UspA" evidence="3">
    <location>
        <begin position="3"/>
        <end position="146"/>
    </location>
</feature>
<dbReference type="AlphaFoldDB" id="A0A1Y3CGN0"/>
<evidence type="ECO:0000256" key="1">
    <source>
        <dbReference type="ARBA" id="ARBA00008791"/>
    </source>
</evidence>
<evidence type="ECO:0000313" key="4">
    <source>
        <dbReference type="EMBL" id="OTG65062.1"/>
    </source>
</evidence>
<name>A0A1Y3CGN0_9GAMM</name>
<dbReference type="STRING" id="1977882.B9T28_09720"/>
<comment type="similarity">
    <text evidence="1 2">Belongs to the universal stress protein A family.</text>
</comment>
<comment type="caution">
    <text evidence="4">The sequence shown here is derived from an EMBL/GenBank/DDBJ whole genome shotgun (WGS) entry which is preliminary data.</text>
</comment>
<dbReference type="PIRSF" id="PIRSF006276">
    <property type="entry name" value="UspA"/>
    <property type="match status" value="1"/>
</dbReference>
<evidence type="ECO:0000313" key="5">
    <source>
        <dbReference type="Proteomes" id="UP000242765"/>
    </source>
</evidence>
<dbReference type="InterPro" id="IPR006015">
    <property type="entry name" value="Universal_stress_UspA"/>
</dbReference>
<organism evidence="4 5">
    <name type="scientific">Acinetobacter silvestris</name>
    <dbReference type="NCBI Taxonomy" id="1977882"/>
    <lineage>
        <taxon>Bacteria</taxon>
        <taxon>Pseudomonadati</taxon>
        <taxon>Pseudomonadota</taxon>
        <taxon>Gammaproteobacteria</taxon>
        <taxon>Moraxellales</taxon>
        <taxon>Moraxellaceae</taxon>
        <taxon>Acinetobacter</taxon>
    </lineage>
</organism>
<gene>
    <name evidence="4" type="ORF">B9T28_09720</name>
</gene>
<dbReference type="OrthoDB" id="9792500at2"/>
<evidence type="ECO:0000256" key="2">
    <source>
        <dbReference type="PIRNR" id="PIRNR006276"/>
    </source>
</evidence>
<dbReference type="PANTHER" id="PTHR46268:SF6">
    <property type="entry name" value="UNIVERSAL STRESS PROTEIN UP12"/>
    <property type="match status" value="1"/>
</dbReference>